<dbReference type="PROSITE" id="PS01184">
    <property type="entry name" value="UBIE_2"/>
    <property type="match status" value="1"/>
</dbReference>
<evidence type="ECO:0000256" key="6">
    <source>
        <dbReference type="HAMAP-Rule" id="MF_01813"/>
    </source>
</evidence>
<keyword evidence="3 6" id="KW-0808">Transferase</keyword>
<comment type="similarity">
    <text evidence="6">Belongs to the class I-like SAM-binding methyltransferase superfamily. MenG/UbiE family.</text>
</comment>
<accession>A0A368KAU2</accession>
<feature type="region of interest" description="Disordered" evidence="7">
    <location>
        <begin position="1"/>
        <end position="20"/>
    </location>
</feature>
<dbReference type="GO" id="GO:0009060">
    <property type="term" value="P:aerobic respiration"/>
    <property type="evidence" value="ECO:0007669"/>
    <property type="project" value="UniProtKB-UniRule"/>
</dbReference>
<dbReference type="GO" id="GO:0043770">
    <property type="term" value="F:demethylmenaquinone methyltransferase activity"/>
    <property type="evidence" value="ECO:0007669"/>
    <property type="project" value="UniProtKB-UniRule"/>
</dbReference>
<dbReference type="Proteomes" id="UP000253420">
    <property type="component" value="Unassembled WGS sequence"/>
</dbReference>
<keyword evidence="5 6" id="KW-0949">S-adenosyl-L-methionine</keyword>
<dbReference type="EC" id="2.1.1.201" evidence="6"/>
<dbReference type="FunFam" id="3.40.50.150:FF:000064">
    <property type="entry name" value="2-methoxy-6-polyprenyl-1,4-benzoquinol methylase, mitochondrial"/>
    <property type="match status" value="1"/>
</dbReference>
<gene>
    <name evidence="6" type="primary">ubiE</name>
    <name evidence="8" type="ORF">DUT91_05005</name>
</gene>
<dbReference type="PANTHER" id="PTHR43591">
    <property type="entry name" value="METHYLTRANSFERASE"/>
    <property type="match status" value="1"/>
</dbReference>
<dbReference type="EC" id="2.1.1.163" evidence="6"/>
<dbReference type="NCBIfam" id="TIGR01934">
    <property type="entry name" value="MenG_MenH_UbiE"/>
    <property type="match status" value="1"/>
</dbReference>
<evidence type="ECO:0000256" key="3">
    <source>
        <dbReference type="ARBA" id="ARBA00022679"/>
    </source>
</evidence>
<dbReference type="NCBIfam" id="NF001242">
    <property type="entry name" value="PRK00216.1-3"/>
    <property type="match status" value="1"/>
</dbReference>
<protein>
    <recommendedName>
        <fullName evidence="6">Ubiquinone/menaquinone biosynthesis C-methyltransferase UbiE</fullName>
        <ecNumber evidence="6">2.1.1.163</ecNumber>
        <ecNumber evidence="6">2.1.1.201</ecNumber>
    </recommendedName>
    <alternativeName>
        <fullName evidence="6">2-methoxy-6-polyprenyl-1,4-benzoquinol methylase</fullName>
    </alternativeName>
    <alternativeName>
        <fullName evidence="6">Demethylmenaquinone methyltransferase</fullName>
    </alternativeName>
</protein>
<dbReference type="Gene3D" id="3.40.50.150">
    <property type="entry name" value="Vaccinia Virus protein VP39"/>
    <property type="match status" value="1"/>
</dbReference>
<dbReference type="EMBL" id="QOZG01000002">
    <property type="protein sequence ID" value="RCS25200.1"/>
    <property type="molecule type" value="Genomic_DNA"/>
</dbReference>
<comment type="function">
    <text evidence="6">Methyltransferase required for the conversion of demethylmenaquinol (DMKH2) to menaquinol (MKH2) and the conversion of 2-polyprenyl-6-methoxy-1,4-benzoquinol (DDMQH2) to 2-polyprenyl-3-methyl-6-methoxy-1,4-benzoquinol (DMQH2).</text>
</comment>
<dbReference type="PROSITE" id="PS51608">
    <property type="entry name" value="SAM_MT_UBIE"/>
    <property type="match status" value="1"/>
</dbReference>
<dbReference type="InterPro" id="IPR029063">
    <property type="entry name" value="SAM-dependent_MTases_sf"/>
</dbReference>
<dbReference type="GO" id="GO:0009234">
    <property type="term" value="P:menaquinone biosynthetic process"/>
    <property type="evidence" value="ECO:0007669"/>
    <property type="project" value="UniProtKB-UniRule"/>
</dbReference>
<dbReference type="PANTHER" id="PTHR43591:SF24">
    <property type="entry name" value="2-METHOXY-6-POLYPRENYL-1,4-BENZOQUINOL METHYLASE, MITOCHONDRIAL"/>
    <property type="match status" value="1"/>
</dbReference>
<feature type="binding site" evidence="6">
    <location>
        <position position="111"/>
    </location>
    <ligand>
        <name>S-adenosyl-L-methionine</name>
        <dbReference type="ChEBI" id="CHEBI:59789"/>
    </ligand>
</feature>
<evidence type="ECO:0000313" key="9">
    <source>
        <dbReference type="Proteomes" id="UP000253420"/>
    </source>
</evidence>
<evidence type="ECO:0000256" key="4">
    <source>
        <dbReference type="ARBA" id="ARBA00022688"/>
    </source>
</evidence>
<evidence type="ECO:0000256" key="7">
    <source>
        <dbReference type="SAM" id="MobiDB-lite"/>
    </source>
</evidence>
<dbReference type="UniPathway" id="UPA00232"/>
<dbReference type="GO" id="GO:0008425">
    <property type="term" value="F:2-methoxy-6-polyprenyl-1,4-benzoquinol methyltransferase activity"/>
    <property type="evidence" value="ECO:0007669"/>
    <property type="project" value="UniProtKB-UniRule"/>
</dbReference>
<comment type="pathway">
    <text evidence="6">Quinol/quinone metabolism; menaquinone biosynthesis; menaquinol from 1,4-dihydroxy-2-naphthoate: step 2/2.</text>
</comment>
<organism evidence="8 9">
    <name type="scientific">Phyllobacterium salinisoli</name>
    <dbReference type="NCBI Taxonomy" id="1899321"/>
    <lineage>
        <taxon>Bacteria</taxon>
        <taxon>Pseudomonadati</taxon>
        <taxon>Pseudomonadota</taxon>
        <taxon>Alphaproteobacteria</taxon>
        <taxon>Hyphomicrobiales</taxon>
        <taxon>Phyllobacteriaceae</taxon>
        <taxon>Phyllobacterium</taxon>
    </lineage>
</organism>
<keyword evidence="2 6" id="KW-0489">Methyltransferase</keyword>
<feature type="binding site" evidence="6">
    <location>
        <position position="90"/>
    </location>
    <ligand>
        <name>S-adenosyl-L-methionine</name>
        <dbReference type="ChEBI" id="CHEBI:59789"/>
    </ligand>
</feature>
<dbReference type="PROSITE" id="PS01183">
    <property type="entry name" value="UBIE_1"/>
    <property type="match status" value="1"/>
</dbReference>
<evidence type="ECO:0000313" key="8">
    <source>
        <dbReference type="EMBL" id="RCS25200.1"/>
    </source>
</evidence>
<name>A0A368KAU2_9HYPH</name>
<dbReference type="InterPro" id="IPR023576">
    <property type="entry name" value="UbiE/COQ5_MeTrFase_CS"/>
</dbReference>
<dbReference type="GO" id="GO:0032259">
    <property type="term" value="P:methylation"/>
    <property type="evidence" value="ECO:0007669"/>
    <property type="project" value="UniProtKB-KW"/>
</dbReference>
<dbReference type="SUPFAM" id="SSF53335">
    <property type="entry name" value="S-adenosyl-L-methionine-dependent methyltransferases"/>
    <property type="match status" value="1"/>
</dbReference>
<dbReference type="OrthoDB" id="9808140at2"/>
<proteinExistence type="inferred from homology"/>
<keyword evidence="1 6" id="KW-0474">Menaquinone biosynthesis</keyword>
<evidence type="ECO:0000256" key="2">
    <source>
        <dbReference type="ARBA" id="ARBA00022603"/>
    </source>
</evidence>
<comment type="caution">
    <text evidence="6">Lacks conserved residue(s) required for the propagation of feature annotation.</text>
</comment>
<feature type="binding site" evidence="6">
    <location>
        <begin position="139"/>
        <end position="140"/>
    </location>
    <ligand>
        <name>S-adenosyl-L-methionine</name>
        <dbReference type="ChEBI" id="CHEBI:59789"/>
    </ligand>
</feature>
<dbReference type="InterPro" id="IPR004033">
    <property type="entry name" value="UbiE/COQ5_MeTrFase"/>
</dbReference>
<comment type="caution">
    <text evidence="8">The sequence shown here is derived from an EMBL/GenBank/DDBJ whole genome shotgun (WGS) entry which is preliminary data.</text>
</comment>
<reference evidence="8 9" key="1">
    <citation type="submission" date="2018-07" db="EMBL/GenBank/DDBJ databases">
        <title>The draft genome of Phyllobacterium salinisoli.</title>
        <authorList>
            <person name="Liu L."/>
            <person name="Li L."/>
            <person name="Zhang X."/>
            <person name="Liang L."/>
        </authorList>
    </citation>
    <scope>NUCLEOTIDE SEQUENCE [LARGE SCALE GENOMIC DNA]</scope>
    <source>
        <strain evidence="8 9">LLAN61</strain>
    </source>
</reference>
<dbReference type="CDD" id="cd02440">
    <property type="entry name" value="AdoMet_MTases"/>
    <property type="match status" value="1"/>
</dbReference>
<comment type="pathway">
    <text evidence="6">Cofactor biosynthesis; ubiquinone biosynthesis.</text>
</comment>
<keyword evidence="9" id="KW-1185">Reference proteome</keyword>
<dbReference type="Pfam" id="PF01209">
    <property type="entry name" value="Ubie_methyltran"/>
    <property type="match status" value="1"/>
</dbReference>
<comment type="catalytic activity">
    <reaction evidence="6">
        <text>a 2-methoxy-6-(all-trans-polyprenyl)benzene-1,4-diol + S-adenosyl-L-methionine = a 5-methoxy-2-methyl-3-(all-trans-polyprenyl)benzene-1,4-diol + S-adenosyl-L-homocysteine + H(+)</text>
        <dbReference type="Rhea" id="RHEA:28286"/>
        <dbReference type="Rhea" id="RHEA-COMP:10858"/>
        <dbReference type="Rhea" id="RHEA-COMP:10859"/>
        <dbReference type="ChEBI" id="CHEBI:15378"/>
        <dbReference type="ChEBI" id="CHEBI:57856"/>
        <dbReference type="ChEBI" id="CHEBI:59789"/>
        <dbReference type="ChEBI" id="CHEBI:84166"/>
        <dbReference type="ChEBI" id="CHEBI:84167"/>
        <dbReference type="EC" id="2.1.1.201"/>
    </reaction>
</comment>
<sequence>MSPEHGNEQGASDRVGARGGMEKSFGFRSVGEDEKQGLVNEVFHRVASRYDVMNDLMSAGLHRVWKDAMVNWLAPPKREGWQVLDVAGGTGDIAFRILEASNRKARATVLDINGSMLAVGHDRAVKNGLADNIEFVEANAEELPFASDRFDAYTIAFGIRNVPHIDRALSEAYRVLKPGGRLLCLEFSEVEMPLLDRIYDSWSFNAIPRIGQMVAGDGDSYRYLVESIRKFPRQADFAAMIRTAGFERVTWRNYSGGIAALHSGWKL</sequence>
<dbReference type="UniPathway" id="UPA00079">
    <property type="reaction ID" value="UER00169"/>
</dbReference>
<evidence type="ECO:0000256" key="1">
    <source>
        <dbReference type="ARBA" id="ARBA00022428"/>
    </source>
</evidence>
<dbReference type="AlphaFoldDB" id="A0A368KAU2"/>
<comment type="catalytic activity">
    <reaction evidence="6">
        <text>a 2-demethylmenaquinol + S-adenosyl-L-methionine = a menaquinol + S-adenosyl-L-homocysteine + H(+)</text>
        <dbReference type="Rhea" id="RHEA:42640"/>
        <dbReference type="Rhea" id="RHEA-COMP:9539"/>
        <dbReference type="Rhea" id="RHEA-COMP:9563"/>
        <dbReference type="ChEBI" id="CHEBI:15378"/>
        <dbReference type="ChEBI" id="CHEBI:18151"/>
        <dbReference type="ChEBI" id="CHEBI:55437"/>
        <dbReference type="ChEBI" id="CHEBI:57856"/>
        <dbReference type="ChEBI" id="CHEBI:59789"/>
        <dbReference type="EC" id="2.1.1.163"/>
    </reaction>
</comment>
<keyword evidence="4 6" id="KW-0831">Ubiquinone biosynthesis</keyword>
<dbReference type="HAMAP" id="MF_01813">
    <property type="entry name" value="MenG_UbiE_methyltr"/>
    <property type="match status" value="1"/>
</dbReference>
<evidence type="ECO:0000256" key="5">
    <source>
        <dbReference type="ARBA" id="ARBA00022691"/>
    </source>
</evidence>
<dbReference type="NCBIfam" id="NF001244">
    <property type="entry name" value="PRK00216.1-5"/>
    <property type="match status" value="1"/>
</dbReference>
<dbReference type="RefSeq" id="WP_114439644.1">
    <property type="nucleotide sequence ID" value="NZ_QOZG01000002.1"/>
</dbReference>